<dbReference type="PROSITE" id="PS50090">
    <property type="entry name" value="MYB_LIKE"/>
    <property type="match status" value="1"/>
</dbReference>
<evidence type="ECO:0000259" key="6">
    <source>
        <dbReference type="PROSITE" id="PS50090"/>
    </source>
</evidence>
<evidence type="ECO:0000256" key="1">
    <source>
        <dbReference type="ARBA" id="ARBA00004123"/>
    </source>
</evidence>
<name>A0A9N7P1Y4_STRHE</name>
<dbReference type="GO" id="GO:0048262">
    <property type="term" value="P:determination of dorsal/ventral asymmetry"/>
    <property type="evidence" value="ECO:0007669"/>
    <property type="project" value="UniProtKB-ARBA"/>
</dbReference>
<organism evidence="7 8">
    <name type="scientific">Striga hermonthica</name>
    <name type="common">Purple witchweed</name>
    <name type="synonym">Buchnera hermonthica</name>
    <dbReference type="NCBI Taxonomy" id="68872"/>
    <lineage>
        <taxon>Eukaryota</taxon>
        <taxon>Viridiplantae</taxon>
        <taxon>Streptophyta</taxon>
        <taxon>Embryophyta</taxon>
        <taxon>Tracheophyta</taxon>
        <taxon>Spermatophyta</taxon>
        <taxon>Magnoliopsida</taxon>
        <taxon>eudicotyledons</taxon>
        <taxon>Gunneridae</taxon>
        <taxon>Pentapetalae</taxon>
        <taxon>asterids</taxon>
        <taxon>lamiids</taxon>
        <taxon>Lamiales</taxon>
        <taxon>Orobanchaceae</taxon>
        <taxon>Buchnereae</taxon>
        <taxon>Striga</taxon>
    </lineage>
</organism>
<dbReference type="Gene3D" id="1.10.10.60">
    <property type="entry name" value="Homeodomain-like"/>
    <property type="match status" value="1"/>
</dbReference>
<comment type="caution">
    <text evidence="7">The sequence shown here is derived from an EMBL/GenBank/DDBJ whole genome shotgun (WGS) entry which is preliminary data.</text>
</comment>
<dbReference type="AlphaFoldDB" id="A0A9N7P1Y4"/>
<keyword evidence="5" id="KW-0539">Nucleus</keyword>
<evidence type="ECO:0000256" key="3">
    <source>
        <dbReference type="ARBA" id="ARBA00023015"/>
    </source>
</evidence>
<dbReference type="EMBL" id="CACSLK010034598">
    <property type="protein sequence ID" value="CAA0841804.1"/>
    <property type="molecule type" value="Genomic_DNA"/>
</dbReference>
<dbReference type="InterPro" id="IPR044636">
    <property type="entry name" value="RADIALIS-like"/>
</dbReference>
<proteinExistence type="predicted"/>
<evidence type="ECO:0000256" key="4">
    <source>
        <dbReference type="ARBA" id="ARBA00023163"/>
    </source>
</evidence>
<dbReference type="GO" id="GO:0009908">
    <property type="term" value="P:flower development"/>
    <property type="evidence" value="ECO:0007669"/>
    <property type="project" value="UniProtKB-ARBA"/>
</dbReference>
<dbReference type="PANTHER" id="PTHR43952:SF72">
    <property type="entry name" value="MYB-LIKE DOMAIN-CONTAINING PROTEIN"/>
    <property type="match status" value="1"/>
</dbReference>
<evidence type="ECO:0000313" key="8">
    <source>
        <dbReference type="Proteomes" id="UP001153555"/>
    </source>
</evidence>
<sequence length="80" mass="9147">MGSNSTWTAMENKVFENSLAVYDQDTPDRWQNIARAIGTKTVDEVKCHYQKLVEDIEDIESGKVPLPDYRPYHENGKCIG</sequence>
<keyword evidence="2" id="KW-0217">Developmental protein</keyword>
<dbReference type="OrthoDB" id="118550at2759"/>
<dbReference type="GO" id="GO:0003700">
    <property type="term" value="F:DNA-binding transcription factor activity"/>
    <property type="evidence" value="ECO:0007669"/>
    <property type="project" value="InterPro"/>
</dbReference>
<feature type="domain" description="Myb-like" evidence="6">
    <location>
        <begin position="5"/>
        <end position="53"/>
    </location>
</feature>
<evidence type="ECO:0000256" key="2">
    <source>
        <dbReference type="ARBA" id="ARBA00022473"/>
    </source>
</evidence>
<dbReference type="InterPro" id="IPR009057">
    <property type="entry name" value="Homeodomain-like_sf"/>
</dbReference>
<dbReference type="CDD" id="cd00167">
    <property type="entry name" value="SANT"/>
    <property type="match status" value="1"/>
</dbReference>
<evidence type="ECO:0000313" key="7">
    <source>
        <dbReference type="EMBL" id="CAA0841804.1"/>
    </source>
</evidence>
<evidence type="ECO:0000256" key="5">
    <source>
        <dbReference type="ARBA" id="ARBA00023242"/>
    </source>
</evidence>
<dbReference type="GO" id="GO:0005634">
    <property type="term" value="C:nucleus"/>
    <property type="evidence" value="ECO:0007669"/>
    <property type="project" value="UniProtKB-SubCell"/>
</dbReference>
<accession>A0A9N7P1Y4</accession>
<dbReference type="Proteomes" id="UP001153555">
    <property type="component" value="Unassembled WGS sequence"/>
</dbReference>
<protein>
    <submittedName>
        <fullName evidence="7">Protein RADIALIS-like 6</fullName>
    </submittedName>
</protein>
<keyword evidence="4" id="KW-0804">Transcription</keyword>
<comment type="subcellular location">
    <subcellularLocation>
        <location evidence="1">Nucleus</location>
    </subcellularLocation>
</comment>
<dbReference type="Pfam" id="PF23082">
    <property type="entry name" value="Myb_DNA-binding_2"/>
    <property type="match status" value="1"/>
</dbReference>
<dbReference type="SUPFAM" id="SSF46689">
    <property type="entry name" value="Homeodomain-like"/>
    <property type="match status" value="1"/>
</dbReference>
<keyword evidence="3" id="KW-0805">Transcription regulation</keyword>
<dbReference type="SMART" id="SM00717">
    <property type="entry name" value="SANT"/>
    <property type="match status" value="1"/>
</dbReference>
<dbReference type="InterPro" id="IPR001005">
    <property type="entry name" value="SANT/Myb"/>
</dbReference>
<dbReference type="FunFam" id="1.10.10.60:FF:000154">
    <property type="entry name" value="Transcription factor SRM1"/>
    <property type="match status" value="1"/>
</dbReference>
<dbReference type="PANTHER" id="PTHR43952">
    <property type="entry name" value="MYB FAMILY TRANSCRIPTION FACTOR-RELATED"/>
    <property type="match status" value="1"/>
</dbReference>
<gene>
    <name evidence="7" type="ORF">SHERM_07679</name>
</gene>
<keyword evidence="8" id="KW-1185">Reference proteome</keyword>
<reference evidence="7" key="1">
    <citation type="submission" date="2019-12" db="EMBL/GenBank/DDBJ databases">
        <authorList>
            <person name="Scholes J."/>
        </authorList>
    </citation>
    <scope>NUCLEOTIDE SEQUENCE</scope>
</reference>